<proteinExistence type="predicted"/>
<dbReference type="RefSeq" id="WP_277834105.1">
    <property type="nucleotide sequence ID" value="NZ_JARQZE010000011.1"/>
</dbReference>
<comment type="caution">
    <text evidence="1">The sequence shown here is derived from an EMBL/GenBank/DDBJ whole genome shotgun (WGS) entry which is preliminary data.</text>
</comment>
<keyword evidence="2" id="KW-1185">Reference proteome</keyword>
<sequence length="341" mass="36768">MAMRINGWWRAGMPGAGVVCAVALLLGAEALLHSDVFMHRLRSVFAVGRAYDKVLYVEQQAPRMLVLGNSRVDNAIDPRTLGAAFAAGRGGFNLGLPGANASALLGIAHRFDERGLFGRGKVERVLIGLDESLLHAGDALGYDVFFGQPDIWEVGAQAYLRSTLRLWGYADNLKQLREPAKLIQFATALTEEVEPVGGGAAERLGYRPGFGDNQDAGQVARQEAGSTHPPDPKVVADFWSLLDLLERRQVSVVVVFPPLLNRRVLYLEGAHPASSPYLALRRELLARGVPMFALSADLKLPPEGFVNAGHLNDLGAQYFSRALGRALSGGTHGEVERVGAL</sequence>
<dbReference type="Proteomes" id="UP001597158">
    <property type="component" value="Unassembled WGS sequence"/>
</dbReference>
<evidence type="ECO:0000313" key="2">
    <source>
        <dbReference type="Proteomes" id="UP001597158"/>
    </source>
</evidence>
<dbReference type="EMBL" id="JBHTMC010000009">
    <property type="protein sequence ID" value="MFD1262932.1"/>
    <property type="molecule type" value="Genomic_DNA"/>
</dbReference>
<gene>
    <name evidence="1" type="ORF">ACFQ4M_05000</name>
</gene>
<name>A0ABW3WBD3_9RHOO</name>
<accession>A0ABW3WBD3</accession>
<protein>
    <submittedName>
        <fullName evidence="1">Uncharacterized protein</fullName>
    </submittedName>
</protein>
<evidence type="ECO:0000313" key="1">
    <source>
        <dbReference type="EMBL" id="MFD1262932.1"/>
    </source>
</evidence>
<organism evidence="1 2">
    <name type="scientific">Thauera mechernichensis</name>
    <dbReference type="NCBI Taxonomy" id="82788"/>
    <lineage>
        <taxon>Bacteria</taxon>
        <taxon>Pseudomonadati</taxon>
        <taxon>Pseudomonadota</taxon>
        <taxon>Betaproteobacteria</taxon>
        <taxon>Rhodocyclales</taxon>
        <taxon>Zoogloeaceae</taxon>
        <taxon>Thauera</taxon>
    </lineage>
</organism>
<reference evidence="2" key="1">
    <citation type="journal article" date="2019" name="Int. J. Syst. Evol. Microbiol.">
        <title>The Global Catalogue of Microorganisms (GCM) 10K type strain sequencing project: providing services to taxonomists for standard genome sequencing and annotation.</title>
        <authorList>
            <consortium name="The Broad Institute Genomics Platform"/>
            <consortium name="The Broad Institute Genome Sequencing Center for Infectious Disease"/>
            <person name="Wu L."/>
            <person name="Ma J."/>
        </authorList>
    </citation>
    <scope>NUCLEOTIDE SEQUENCE [LARGE SCALE GENOMIC DNA]</scope>
    <source>
        <strain evidence="2">CCUG 48884</strain>
    </source>
</reference>